<feature type="transmembrane region" description="Helical" evidence="15">
    <location>
        <begin position="399"/>
        <end position="418"/>
    </location>
</feature>
<keyword evidence="14" id="KW-0479">Metal-binding</keyword>
<evidence type="ECO:0000259" key="16">
    <source>
        <dbReference type="PROSITE" id="PS52012"/>
    </source>
</evidence>
<feature type="transmembrane region" description="Helical" evidence="15">
    <location>
        <begin position="64"/>
        <end position="82"/>
    </location>
</feature>
<evidence type="ECO:0000256" key="5">
    <source>
        <dbReference type="ARBA" id="ARBA00022525"/>
    </source>
</evidence>
<sequence length="528" mass="58540">MHTGLCSYCSPSIASVSRPLFTLFTPLLAAVGQWWARLWNIFELYVCSFFLRRTCVCLHQLCKMRVLGIFVSIAAALLNVAVAESETTRLVEAFTKVPPCAQKCGVVTLKAAGCDLLDVRNCFCLNADLQLQVSVCVVETCKVEDQAAATLILQNGICYDIPQPSRSAELIRDVIIISSITYPIIALRFFSRSLVSNRLWLDDWAVVVAAVLMVPMVVIPIYIATLGFGRHLWDVDPKNVIILRKLFYISQILYLLVQGLAKVSILFLYLRIFPNRQFRRIIHIALVWMACRTIIFVCVIVFQCIPVTASWDQSVIGKCADQQAFAYVGAAVSIFEDIVIMFLPVYELHGLTLSLKKRLILGFMFALGSFASITSIIRLKYIVSYGTTIDVTYANVNPVIWSILESFTAIICSSLICLRPLIVKILPKSFPSTAISESTRTPTTPGWAKSINVKLASKMRHSSNRFELHSQGGEGGEGLTAADNVIRVQRSWVTETSPADRAASLEMKGCSSSCGTITTEKNSWDQGV</sequence>
<evidence type="ECO:0000256" key="1">
    <source>
        <dbReference type="ARBA" id="ARBA00004141"/>
    </source>
</evidence>
<dbReference type="VEuPathDB" id="FungiDB:GMDG_00691"/>
<feature type="transmembrane region" description="Helical" evidence="15">
    <location>
        <begin position="248"/>
        <end position="270"/>
    </location>
</feature>
<dbReference type="Pfam" id="PF20684">
    <property type="entry name" value="Fung_rhodopsin"/>
    <property type="match status" value="1"/>
</dbReference>
<feature type="transmembrane region" description="Helical" evidence="15">
    <location>
        <begin position="170"/>
        <end position="191"/>
    </location>
</feature>
<feature type="binding site" description="axial binding residue" evidence="14">
    <location>
        <position position="118"/>
    </location>
    <ligand>
        <name>heme</name>
        <dbReference type="ChEBI" id="CHEBI:30413"/>
    </ligand>
    <ligandPart>
        <name>Fe</name>
        <dbReference type="ChEBI" id="CHEBI:18248"/>
    </ligandPart>
</feature>
<keyword evidence="6" id="KW-0336">GPI-anchor</keyword>
<dbReference type="SMART" id="SM00747">
    <property type="entry name" value="CFEM"/>
    <property type="match status" value="1"/>
</dbReference>
<evidence type="ECO:0000256" key="10">
    <source>
        <dbReference type="ARBA" id="ARBA00023136"/>
    </source>
</evidence>
<keyword evidence="10 15" id="KW-0472">Membrane</keyword>
<feature type="transmembrane region" description="Helical" evidence="15">
    <location>
        <begin position="282"/>
        <end position="305"/>
    </location>
</feature>
<evidence type="ECO:0000256" key="11">
    <source>
        <dbReference type="ARBA" id="ARBA00023157"/>
    </source>
</evidence>
<feature type="transmembrane region" description="Helical" evidence="15">
    <location>
        <begin position="358"/>
        <end position="379"/>
    </location>
</feature>
<keyword evidence="6" id="KW-0325">Glycoprotein</keyword>
<comment type="similarity">
    <text evidence="13">Belongs to the SAT4 family.</text>
</comment>
<comment type="similarity">
    <text evidence="4">Belongs to the RBT5 family.</text>
</comment>
<dbReference type="VEuPathDB" id="FungiDB:GMDG_00692"/>
<dbReference type="PANTHER" id="PTHR33048:SF131">
    <property type="entry name" value="INTEGRAL MEMBRANE PROTEIN"/>
    <property type="match status" value="1"/>
</dbReference>
<keyword evidence="5" id="KW-0964">Secreted</keyword>
<organism evidence="17">
    <name type="scientific">Pseudogymnoascus destructans</name>
    <dbReference type="NCBI Taxonomy" id="655981"/>
    <lineage>
        <taxon>Eukaryota</taxon>
        <taxon>Fungi</taxon>
        <taxon>Dikarya</taxon>
        <taxon>Ascomycota</taxon>
        <taxon>Pezizomycotina</taxon>
        <taxon>Leotiomycetes</taxon>
        <taxon>Thelebolales</taxon>
        <taxon>Thelebolaceae</taxon>
        <taxon>Pseudogymnoascus</taxon>
    </lineage>
</organism>
<evidence type="ECO:0000256" key="8">
    <source>
        <dbReference type="ARBA" id="ARBA00022729"/>
    </source>
</evidence>
<comment type="subcellular location">
    <subcellularLocation>
        <location evidence="2">Membrane</location>
        <topology evidence="2">Lipid-anchor</topology>
        <topology evidence="2">GPI-anchor</topology>
    </subcellularLocation>
    <subcellularLocation>
        <location evidence="1">Membrane</location>
        <topology evidence="1">Multi-pass membrane protein</topology>
    </subcellularLocation>
    <subcellularLocation>
        <location evidence="3">Secreted</location>
    </subcellularLocation>
</comment>
<evidence type="ECO:0000256" key="12">
    <source>
        <dbReference type="ARBA" id="ARBA00023288"/>
    </source>
</evidence>
<feature type="domain" description="CFEM" evidence="16">
    <location>
        <begin position="72"/>
        <end position="183"/>
    </location>
</feature>
<keyword evidence="11" id="KW-1015">Disulfide bond</keyword>
<name>A0A177ALT9_9PEZI</name>
<evidence type="ECO:0000256" key="15">
    <source>
        <dbReference type="SAM" id="Phobius"/>
    </source>
</evidence>
<protein>
    <recommendedName>
        <fullName evidence="16">CFEM domain-containing protein</fullName>
    </recommendedName>
</protein>
<dbReference type="eggNOG" id="ENOG502SN7T">
    <property type="taxonomic scope" value="Eukaryota"/>
</dbReference>
<proteinExistence type="inferred from homology"/>
<feature type="transmembrane region" description="Helical" evidence="15">
    <location>
        <begin position="203"/>
        <end position="228"/>
    </location>
</feature>
<evidence type="ECO:0000256" key="3">
    <source>
        <dbReference type="ARBA" id="ARBA00004613"/>
    </source>
</evidence>
<dbReference type="OrthoDB" id="5329176at2759"/>
<keyword evidence="9 15" id="KW-1133">Transmembrane helix</keyword>
<keyword evidence="12" id="KW-0449">Lipoprotein</keyword>
<keyword evidence="14" id="KW-0349">Heme</keyword>
<evidence type="ECO:0000256" key="14">
    <source>
        <dbReference type="PROSITE-ProRule" id="PRU01356"/>
    </source>
</evidence>
<keyword evidence="14" id="KW-0408">Iron</keyword>
<dbReference type="InterPro" id="IPR008427">
    <property type="entry name" value="Extracellular_membr_CFEM_dom"/>
</dbReference>
<gene>
    <name evidence="17" type="ORF">VC83_00570</name>
</gene>
<evidence type="ECO:0000256" key="9">
    <source>
        <dbReference type="ARBA" id="ARBA00022989"/>
    </source>
</evidence>
<accession>A0A177ALT9</accession>
<dbReference type="InterPro" id="IPR052337">
    <property type="entry name" value="SAT4-like"/>
</dbReference>
<dbReference type="Pfam" id="PF05730">
    <property type="entry name" value="CFEM"/>
    <property type="match status" value="1"/>
</dbReference>
<dbReference type="InterPro" id="IPR049326">
    <property type="entry name" value="Rhodopsin_dom_fungi"/>
</dbReference>
<evidence type="ECO:0000256" key="7">
    <source>
        <dbReference type="ARBA" id="ARBA00022692"/>
    </source>
</evidence>
<evidence type="ECO:0000256" key="13">
    <source>
        <dbReference type="ARBA" id="ARBA00038359"/>
    </source>
</evidence>
<dbReference type="PANTHER" id="PTHR33048">
    <property type="entry name" value="PTH11-LIKE INTEGRAL MEMBRANE PROTEIN (AFU_ORTHOLOGUE AFUA_5G11245)"/>
    <property type="match status" value="1"/>
</dbReference>
<evidence type="ECO:0000313" key="17">
    <source>
        <dbReference type="EMBL" id="OAF63026.1"/>
    </source>
</evidence>
<dbReference type="RefSeq" id="XP_024328296.1">
    <property type="nucleotide sequence ID" value="XM_024464260.1"/>
</dbReference>
<reference evidence="17" key="1">
    <citation type="submission" date="2016-03" db="EMBL/GenBank/DDBJ databases">
        <title>Updated assembly of Pseudogymnoascus destructans, the fungus causing white-nose syndrome of bats.</title>
        <authorList>
            <person name="Palmer J.M."/>
            <person name="Drees K.P."/>
            <person name="Foster J.T."/>
            <person name="Lindner D.L."/>
        </authorList>
    </citation>
    <scope>NUCLEOTIDE SEQUENCE [LARGE SCALE GENOMIC DNA]</scope>
    <source>
        <strain evidence="17">20631-21</strain>
    </source>
</reference>
<comment type="caution">
    <text evidence="14">Lacks conserved residue(s) required for the propagation of feature annotation.</text>
</comment>
<dbReference type="EMBL" id="KV441386">
    <property type="protein sequence ID" value="OAF63026.1"/>
    <property type="molecule type" value="Genomic_DNA"/>
</dbReference>
<evidence type="ECO:0000256" key="2">
    <source>
        <dbReference type="ARBA" id="ARBA00004589"/>
    </source>
</evidence>
<dbReference type="PROSITE" id="PS52012">
    <property type="entry name" value="CFEM"/>
    <property type="match status" value="1"/>
</dbReference>
<dbReference type="GO" id="GO:0005576">
    <property type="term" value="C:extracellular region"/>
    <property type="evidence" value="ECO:0007669"/>
    <property type="project" value="UniProtKB-SubCell"/>
</dbReference>
<dbReference type="GO" id="GO:0098552">
    <property type="term" value="C:side of membrane"/>
    <property type="evidence" value="ECO:0007669"/>
    <property type="project" value="UniProtKB-KW"/>
</dbReference>
<keyword evidence="7 15" id="KW-0812">Transmembrane</keyword>
<dbReference type="GeneID" id="36283665"/>
<keyword evidence="8" id="KW-0732">Signal</keyword>
<feature type="transmembrane region" description="Helical" evidence="15">
    <location>
        <begin position="325"/>
        <end position="346"/>
    </location>
</feature>
<dbReference type="AlphaFoldDB" id="A0A177ALT9"/>
<evidence type="ECO:0000256" key="4">
    <source>
        <dbReference type="ARBA" id="ARBA00010031"/>
    </source>
</evidence>
<dbReference type="GO" id="GO:0046872">
    <property type="term" value="F:metal ion binding"/>
    <property type="evidence" value="ECO:0007669"/>
    <property type="project" value="UniProtKB-UniRule"/>
</dbReference>
<evidence type="ECO:0000256" key="6">
    <source>
        <dbReference type="ARBA" id="ARBA00022622"/>
    </source>
</evidence>
<dbReference type="Proteomes" id="UP000077154">
    <property type="component" value="Unassembled WGS sequence"/>
</dbReference>